<reference evidence="1 2" key="2">
    <citation type="submission" date="2020-11" db="EMBL/GenBank/DDBJ databases">
        <title>Description of novel Gluconobacter species.</title>
        <authorList>
            <person name="Cleenwerck I."/>
            <person name="Cnockaert M."/>
            <person name="Borremans W."/>
            <person name="Wieme A.D."/>
            <person name="De Vuyst L."/>
            <person name="Vandamme P."/>
        </authorList>
    </citation>
    <scope>NUCLEOTIDE SEQUENCE [LARGE SCALE GENOMIC DNA]</scope>
    <source>
        <strain evidence="1 2">LMG 27748</strain>
    </source>
</reference>
<dbReference type="RefSeq" id="WP_194255647.1">
    <property type="nucleotide sequence ID" value="NZ_JABCQO010000008.1"/>
</dbReference>
<sequence>MTWMPCQRITRVDVPSAFRIRGLAANAVICWPDTTAGSGADYSIDFSHLLGCSDRIVEVEAMCSGGVIAWTSTYGTLATMWVQWLCSGAQTATLSVRTATGAVFTATASIIVRCAPQLIACDAPAYAPNAFFLGSAIVPDASGSPLIFG</sequence>
<evidence type="ECO:0000313" key="2">
    <source>
        <dbReference type="Proteomes" id="UP000630952"/>
    </source>
</evidence>
<organism evidence="1 2">
    <name type="scientific">Gluconobacter cerevisiae</name>
    <dbReference type="NCBI Taxonomy" id="1379734"/>
    <lineage>
        <taxon>Bacteria</taxon>
        <taxon>Pseudomonadati</taxon>
        <taxon>Pseudomonadota</taxon>
        <taxon>Alphaproteobacteria</taxon>
        <taxon>Acetobacterales</taxon>
        <taxon>Acetobacteraceae</taxon>
        <taxon>Gluconobacter</taxon>
    </lineage>
</organism>
<keyword evidence="2" id="KW-1185">Reference proteome</keyword>
<comment type="caution">
    <text evidence="1">The sequence shown here is derived from an EMBL/GenBank/DDBJ whole genome shotgun (WGS) entry which is preliminary data.</text>
</comment>
<name>A0ABR9YFJ2_9PROT</name>
<reference evidence="2" key="1">
    <citation type="submission" date="2020-04" db="EMBL/GenBank/DDBJ databases">
        <title>Description of novel Gluconacetobacter.</title>
        <authorList>
            <person name="Sombolestani A."/>
        </authorList>
    </citation>
    <scope>NUCLEOTIDE SEQUENCE [LARGE SCALE GENOMIC DNA]</scope>
    <source>
        <strain evidence="2">LMG 27748</strain>
    </source>
</reference>
<accession>A0ABR9YFJ2</accession>
<protein>
    <submittedName>
        <fullName evidence="1">Uncharacterized protein</fullName>
    </submittedName>
</protein>
<dbReference type="EMBL" id="JABCQO010000008">
    <property type="protein sequence ID" value="MBF0877282.1"/>
    <property type="molecule type" value="Genomic_DNA"/>
</dbReference>
<dbReference type="Proteomes" id="UP000630952">
    <property type="component" value="Unassembled WGS sequence"/>
</dbReference>
<proteinExistence type="predicted"/>
<gene>
    <name evidence="1" type="ORF">HKD21_10535</name>
</gene>
<evidence type="ECO:0000313" key="1">
    <source>
        <dbReference type="EMBL" id="MBF0877282.1"/>
    </source>
</evidence>